<dbReference type="GO" id="GO:0006310">
    <property type="term" value="P:DNA recombination"/>
    <property type="evidence" value="ECO:0007669"/>
    <property type="project" value="UniProtKB-KW"/>
</dbReference>
<dbReference type="Pfam" id="PF13936">
    <property type="entry name" value="HTH_38"/>
    <property type="match status" value="1"/>
</dbReference>
<evidence type="ECO:0000259" key="3">
    <source>
        <dbReference type="PROSITE" id="PS50994"/>
    </source>
</evidence>
<dbReference type="SUPFAM" id="SSF53098">
    <property type="entry name" value="Ribonuclease H-like"/>
    <property type="match status" value="1"/>
</dbReference>
<dbReference type="PATRIC" id="fig|33960.6.peg.1131"/>
<evidence type="ECO:0000256" key="1">
    <source>
        <dbReference type="ARBA" id="ARBA00023172"/>
    </source>
</evidence>
<dbReference type="Gene3D" id="1.10.10.60">
    <property type="entry name" value="Homeodomain-like"/>
    <property type="match status" value="1"/>
</dbReference>
<dbReference type="Gene3D" id="3.30.420.10">
    <property type="entry name" value="Ribonuclease H-like superfamily/Ribonuclease H"/>
    <property type="match status" value="1"/>
</dbReference>
<accession>A0A166HIA3</accession>
<reference evidence="4 5" key="1">
    <citation type="submission" date="2015-02" db="EMBL/GenBank/DDBJ databases">
        <title>Draft genome sequence of Lactobacillus collinoides CUPV2371 isolated from a natural cider, the first genome sequence of a strain of this species.</title>
        <authorList>
            <person name="Puertas A.I."/>
            <person name="Spano G."/>
            <person name="Capozzi V."/>
            <person name="Lamontanara A."/>
            <person name="Orru L."/>
            <person name="Duenas M.T."/>
        </authorList>
    </citation>
    <scope>NUCLEOTIDE SEQUENCE [LARGE SCALE GENOMIC DNA]</scope>
    <source>
        <strain evidence="4 5">237</strain>
    </source>
</reference>
<dbReference type="PROSITE" id="PS50994">
    <property type="entry name" value="INTEGRASE"/>
    <property type="match status" value="1"/>
</dbReference>
<dbReference type="EMBL" id="JYDC01000020">
    <property type="protein sequence ID" value="KZL42723.1"/>
    <property type="molecule type" value="Genomic_DNA"/>
</dbReference>
<protein>
    <submittedName>
        <fullName evidence="4">Transposase</fullName>
    </submittedName>
</protein>
<dbReference type="GO" id="GO:0004803">
    <property type="term" value="F:transposase activity"/>
    <property type="evidence" value="ECO:0007669"/>
    <property type="project" value="TreeGrafter"/>
</dbReference>
<proteinExistence type="predicted"/>
<evidence type="ECO:0000313" key="4">
    <source>
        <dbReference type="EMBL" id="KZL42723.1"/>
    </source>
</evidence>
<name>A0A166HIA3_SECCO</name>
<dbReference type="PANTHER" id="PTHR10948:SF23">
    <property type="entry name" value="TRANSPOSASE INSI FOR INSERTION SEQUENCE ELEMENT IS30A-RELATED"/>
    <property type="match status" value="1"/>
</dbReference>
<feature type="domain" description="Integrase catalytic" evidence="3">
    <location>
        <begin position="180"/>
        <end position="342"/>
    </location>
</feature>
<dbReference type="InterPro" id="IPR025246">
    <property type="entry name" value="IS30-like_HTH"/>
</dbReference>
<keyword evidence="1" id="KW-0233">DNA recombination</keyword>
<dbReference type="GO" id="GO:0003676">
    <property type="term" value="F:nucleic acid binding"/>
    <property type="evidence" value="ECO:0007669"/>
    <property type="project" value="InterPro"/>
</dbReference>
<dbReference type="InterPro" id="IPR012337">
    <property type="entry name" value="RNaseH-like_sf"/>
</dbReference>
<sequence length="356" mass="41169">MHKQLITSRPKGHHLTAVERGRIATLHAEGVSNRQITQVIGVCHQTIANELTRGTVNQVKKVHDKLNYYRQYVPEAAQTRYELNRQRCQRPLKLPQATDFLAYFTRHFTQDGWAPDVAVGRAKHDHLYRSSEMVCTSTRYNYIEAQRLEVRNIDLLKRTSRRTKRKANPTHKRLLQGRSIDDRPKRVDNRHEFGHYELETIVGHRNGQESVIMTLIQRKSRHQFMRLIDSRDADSVNYALHGIVAEYGDIIKPVTADNGSGFAELESVFDGIATVYYAHPYRSSERGTNEVHNQMVRRYFPKHTSLDAVSPAAIAKAESNLKRLPRRELNYRTTEEVFTAECLRVRRRTAKVATAD</sequence>
<dbReference type="InterPro" id="IPR036397">
    <property type="entry name" value="RNaseH_sf"/>
</dbReference>
<organism evidence="4 5">
    <name type="scientific">Secundilactobacillus collinoides</name>
    <name type="common">Lactobacillus collinoides</name>
    <dbReference type="NCBI Taxonomy" id="33960"/>
    <lineage>
        <taxon>Bacteria</taxon>
        <taxon>Bacillati</taxon>
        <taxon>Bacillota</taxon>
        <taxon>Bacilli</taxon>
        <taxon>Lactobacillales</taxon>
        <taxon>Lactobacillaceae</taxon>
        <taxon>Secundilactobacillus</taxon>
    </lineage>
</organism>
<dbReference type="GO" id="GO:0005829">
    <property type="term" value="C:cytosol"/>
    <property type="evidence" value="ECO:0007669"/>
    <property type="project" value="TreeGrafter"/>
</dbReference>
<dbReference type="InterPro" id="IPR001584">
    <property type="entry name" value="Integrase_cat-core"/>
</dbReference>
<dbReference type="AlphaFoldDB" id="A0A166HIA3"/>
<comment type="caution">
    <text evidence="4">The sequence shown here is derived from an EMBL/GenBank/DDBJ whole genome shotgun (WGS) entry which is preliminary data.</text>
</comment>
<dbReference type="PANTHER" id="PTHR10948">
    <property type="entry name" value="TRANSPOSASE"/>
    <property type="match status" value="1"/>
</dbReference>
<dbReference type="NCBIfam" id="NF033563">
    <property type="entry name" value="transpos_IS30"/>
    <property type="match status" value="1"/>
</dbReference>
<keyword evidence="5" id="KW-1185">Reference proteome</keyword>
<gene>
    <name evidence="4" type="ORF">TY91_03410</name>
</gene>
<dbReference type="InterPro" id="IPR053392">
    <property type="entry name" value="Transposase_IS30-like"/>
</dbReference>
<evidence type="ECO:0000313" key="5">
    <source>
        <dbReference type="Proteomes" id="UP000076480"/>
    </source>
</evidence>
<dbReference type="GO" id="GO:0032196">
    <property type="term" value="P:transposition"/>
    <property type="evidence" value="ECO:0007669"/>
    <property type="project" value="TreeGrafter"/>
</dbReference>
<dbReference type="RefSeq" id="WP_063285245.1">
    <property type="nucleotide sequence ID" value="NZ_JYDC01000020.1"/>
</dbReference>
<dbReference type="GO" id="GO:0015074">
    <property type="term" value="P:DNA integration"/>
    <property type="evidence" value="ECO:0007669"/>
    <property type="project" value="InterPro"/>
</dbReference>
<dbReference type="InterPro" id="IPR051917">
    <property type="entry name" value="Transposase-Integrase"/>
</dbReference>
<feature type="region of interest" description="Disordered" evidence="2">
    <location>
        <begin position="162"/>
        <end position="186"/>
    </location>
</feature>
<evidence type="ECO:0000256" key="2">
    <source>
        <dbReference type="SAM" id="MobiDB-lite"/>
    </source>
</evidence>
<dbReference type="Proteomes" id="UP000076480">
    <property type="component" value="Unassembled WGS sequence"/>
</dbReference>
<feature type="compositionally biased region" description="Basic residues" evidence="2">
    <location>
        <begin position="162"/>
        <end position="175"/>
    </location>
</feature>